<evidence type="ECO:0000313" key="1">
    <source>
        <dbReference type="EMBL" id="HHQ79983.1"/>
    </source>
</evidence>
<sequence length="217" mass="24744">MTEEYLQLNLRDLRSIRWLEGGFIETLAIVDSGGDEVHVTFLGVQIDGNLTGTVRFYEGTTLYRKFKLGKIASPISVYFNLIYTPRLADFYAKAQNVRYTCEAGFCFTDESFLTFKGTISSCRDVGEFVECSLSVHDSALLFWKNVPLINRFVNALLEALVHLSRVECLSRGECRAGSLKLLCEKLWIFLEVLRTQAKNEIMHEALMEIEKRTRVCG</sequence>
<proteinExistence type="predicted"/>
<gene>
    <name evidence="1" type="ORF">ENM78_00745</name>
</gene>
<dbReference type="SUPFAM" id="SSF50475">
    <property type="entry name" value="FMN-binding split barrel"/>
    <property type="match status" value="1"/>
</dbReference>
<evidence type="ECO:0008006" key="2">
    <source>
        <dbReference type="Google" id="ProtNLM"/>
    </source>
</evidence>
<comment type="caution">
    <text evidence="1">The sequence shown here is derived from an EMBL/GenBank/DDBJ whole genome shotgun (WGS) entry which is preliminary data.</text>
</comment>
<dbReference type="EMBL" id="DRZC01000012">
    <property type="protein sequence ID" value="HHQ79983.1"/>
    <property type="molecule type" value="Genomic_DNA"/>
</dbReference>
<reference evidence="1" key="1">
    <citation type="journal article" date="2020" name="mSystems">
        <title>Genome- and Community-Level Interaction Insights into Carbon Utilization and Element Cycling Functions of Hydrothermarchaeota in Hydrothermal Sediment.</title>
        <authorList>
            <person name="Zhou Z."/>
            <person name="Liu Y."/>
            <person name="Xu W."/>
            <person name="Pan J."/>
            <person name="Luo Z.H."/>
            <person name="Li M."/>
        </authorList>
    </citation>
    <scope>NUCLEOTIDE SEQUENCE [LARGE SCALE GENOMIC DNA]</scope>
    <source>
        <strain evidence="1">SpSt-1116</strain>
    </source>
</reference>
<accession>A0A7J3ZIV2</accession>
<protein>
    <recommendedName>
        <fullName evidence="2">DUF447 family protein</fullName>
    </recommendedName>
</protein>
<organism evidence="1">
    <name type="scientific">Fervidicoccus fontis</name>
    <dbReference type="NCBI Taxonomy" id="683846"/>
    <lineage>
        <taxon>Archaea</taxon>
        <taxon>Thermoproteota</taxon>
        <taxon>Thermoprotei</taxon>
        <taxon>Fervidicoccales</taxon>
        <taxon>Fervidicoccaceae</taxon>
        <taxon>Fervidicoccus</taxon>
    </lineage>
</organism>
<name>A0A7J3ZIV2_9CREN</name>
<dbReference type="AlphaFoldDB" id="A0A7J3ZIV2"/>